<name>A0A2P2PC15_RHIMU</name>
<evidence type="ECO:0000313" key="1">
    <source>
        <dbReference type="EMBL" id="MBX52219.1"/>
    </source>
</evidence>
<sequence length="45" mass="4985">MDHYLVLGTVPSQFKMPRCVGPDNKAVLQILCDNVAEAYLSTAFQ</sequence>
<proteinExistence type="predicted"/>
<dbReference type="AlphaFoldDB" id="A0A2P2PC15"/>
<reference evidence="1" key="1">
    <citation type="submission" date="2018-02" db="EMBL/GenBank/DDBJ databases">
        <title>Rhizophora mucronata_Transcriptome.</title>
        <authorList>
            <person name="Meera S.P."/>
            <person name="Sreeshan A."/>
            <person name="Augustine A."/>
        </authorList>
    </citation>
    <scope>NUCLEOTIDE SEQUENCE</scope>
    <source>
        <tissue evidence="1">Leaf</tissue>
    </source>
</reference>
<accession>A0A2P2PC15</accession>
<dbReference type="EMBL" id="GGEC01071735">
    <property type="protein sequence ID" value="MBX52219.1"/>
    <property type="molecule type" value="Transcribed_RNA"/>
</dbReference>
<protein>
    <submittedName>
        <fullName evidence="1">Putative indole-3-acetic acid-amido synthetase GH3.5</fullName>
    </submittedName>
</protein>
<organism evidence="1">
    <name type="scientific">Rhizophora mucronata</name>
    <name type="common">Asiatic mangrove</name>
    <dbReference type="NCBI Taxonomy" id="61149"/>
    <lineage>
        <taxon>Eukaryota</taxon>
        <taxon>Viridiplantae</taxon>
        <taxon>Streptophyta</taxon>
        <taxon>Embryophyta</taxon>
        <taxon>Tracheophyta</taxon>
        <taxon>Spermatophyta</taxon>
        <taxon>Magnoliopsida</taxon>
        <taxon>eudicotyledons</taxon>
        <taxon>Gunneridae</taxon>
        <taxon>Pentapetalae</taxon>
        <taxon>rosids</taxon>
        <taxon>fabids</taxon>
        <taxon>Malpighiales</taxon>
        <taxon>Rhizophoraceae</taxon>
        <taxon>Rhizophora</taxon>
    </lineage>
</organism>